<protein>
    <submittedName>
        <fullName evidence="2">Uncharacterized protein</fullName>
    </submittedName>
</protein>
<dbReference type="Proteomes" id="UP000019423">
    <property type="component" value="Chromosome"/>
</dbReference>
<keyword evidence="1" id="KW-0732">Signal</keyword>
<dbReference type="KEGG" id="hsw:Hsw_2036"/>
<dbReference type="eggNOG" id="ENOG50348P0">
    <property type="taxonomic scope" value="Bacteria"/>
</dbReference>
<feature type="chain" id="PRO_5004908266" evidence="1">
    <location>
        <begin position="22"/>
        <end position="307"/>
    </location>
</feature>
<gene>
    <name evidence="2" type="ORF">Hsw_2036</name>
</gene>
<accession>W8F4U5</accession>
<reference evidence="2 3" key="1">
    <citation type="submission" date="2014-01" db="EMBL/GenBank/DDBJ databases">
        <title>Complete genome sequence of ionizing-radiation resistance bacterium Hymenobacter swuensis DY53.</title>
        <authorList>
            <person name="Jung J.-H."/>
            <person name="Jeong S.-W."/>
            <person name="Joe M.-H."/>
            <person name="Cho y.-j."/>
            <person name="Kim M.-K."/>
            <person name="Lim S.-Y."/>
        </authorList>
    </citation>
    <scope>NUCLEOTIDE SEQUENCE [LARGE SCALE GENOMIC DNA]</scope>
    <source>
        <strain evidence="2 3">DY53</strain>
    </source>
</reference>
<feature type="signal peptide" evidence="1">
    <location>
        <begin position="1"/>
        <end position="21"/>
    </location>
</feature>
<dbReference type="HOGENOM" id="CLU_905438_0_0_10"/>
<name>W8F4U5_9BACT</name>
<dbReference type="AlphaFoldDB" id="W8F4U5"/>
<dbReference type="PATRIC" id="fig|1227739.3.peg.2250"/>
<evidence type="ECO:0000313" key="2">
    <source>
        <dbReference type="EMBL" id="AHJ97631.1"/>
    </source>
</evidence>
<evidence type="ECO:0000313" key="3">
    <source>
        <dbReference type="Proteomes" id="UP000019423"/>
    </source>
</evidence>
<keyword evidence="3" id="KW-1185">Reference proteome</keyword>
<proteinExistence type="predicted"/>
<evidence type="ECO:0000256" key="1">
    <source>
        <dbReference type="SAM" id="SignalP"/>
    </source>
</evidence>
<organism evidence="2 3">
    <name type="scientific">Hymenobacter swuensis DY53</name>
    <dbReference type="NCBI Taxonomy" id="1227739"/>
    <lineage>
        <taxon>Bacteria</taxon>
        <taxon>Pseudomonadati</taxon>
        <taxon>Bacteroidota</taxon>
        <taxon>Cytophagia</taxon>
        <taxon>Cytophagales</taxon>
        <taxon>Hymenobacteraceae</taxon>
        <taxon>Hymenobacter</taxon>
    </lineage>
</organism>
<sequence length="307" mass="33300">MLPLTVLLAAAGYAPAPSASAVAVPDFTQGVITTRVSLPGNPYDKLLSQVDPAKGNVQEQLQQLAGRLTAAEQQQLQAAAADLSPAMTMGALLLPRKGTLYCRGREVRATTDALTYHLENYFNQATNKGLLRLVAQAAPQSVNYSYDAASVEKTWQSIVVTDSDYTLRTTPETVLVAGYPSQKTTYTLKPGAQDTKPAGPGQFSGKPVALDVWTSRQIPQSLNFAHPVYVNQAYGITRLVVYFDKEHRQQMRYEFATVQPRAVTDQELKVNTTAPLLDYTKDALQIGMQTMSLMLGGGTKEPAATDE</sequence>
<dbReference type="EMBL" id="CP007145">
    <property type="protein sequence ID" value="AHJ97631.1"/>
    <property type="molecule type" value="Genomic_DNA"/>
</dbReference>